<name>A0ABY9DTU3_VITVI</name>
<organism evidence="1 2">
    <name type="scientific">Vitis vinifera</name>
    <name type="common">Grape</name>
    <dbReference type="NCBI Taxonomy" id="29760"/>
    <lineage>
        <taxon>Eukaryota</taxon>
        <taxon>Viridiplantae</taxon>
        <taxon>Streptophyta</taxon>
        <taxon>Embryophyta</taxon>
        <taxon>Tracheophyta</taxon>
        <taxon>Spermatophyta</taxon>
        <taxon>Magnoliopsida</taxon>
        <taxon>eudicotyledons</taxon>
        <taxon>Gunneridae</taxon>
        <taxon>Pentapetalae</taxon>
        <taxon>rosids</taxon>
        <taxon>Vitales</taxon>
        <taxon>Vitaceae</taxon>
        <taxon>Viteae</taxon>
        <taxon>Vitis</taxon>
    </lineage>
</organism>
<dbReference type="Proteomes" id="UP001227230">
    <property type="component" value="Chromosome 18"/>
</dbReference>
<sequence>MSREDAQQQQSSNLASRIARLNCRIIDITRDIPRLEPKAQSFQEVSPNCYLDVGREVEFGGRESGMEIRP</sequence>
<reference evidence="1 2" key="1">
    <citation type="journal article" date="2023" name="Hortic Res">
        <title>The complete reference genome for grapevine (Vitis vinifera L.) genetics and breeding.</title>
        <authorList>
            <person name="Shi X."/>
            <person name="Cao S."/>
            <person name="Wang X."/>
            <person name="Huang S."/>
            <person name="Wang Y."/>
            <person name="Liu Z."/>
            <person name="Liu W."/>
            <person name="Leng X."/>
            <person name="Peng Y."/>
            <person name="Wang N."/>
            <person name="Wang Y."/>
            <person name="Ma Z."/>
            <person name="Xu X."/>
            <person name="Zhang F."/>
            <person name="Xue H."/>
            <person name="Zhong H."/>
            <person name="Wang Y."/>
            <person name="Zhang K."/>
            <person name="Velt A."/>
            <person name="Avia K."/>
            <person name="Holtgrawe D."/>
            <person name="Grimplet J."/>
            <person name="Matus J.T."/>
            <person name="Ware D."/>
            <person name="Wu X."/>
            <person name="Wang H."/>
            <person name="Liu C."/>
            <person name="Fang Y."/>
            <person name="Rustenholz C."/>
            <person name="Cheng Z."/>
            <person name="Xiao H."/>
            <person name="Zhou Y."/>
        </authorList>
    </citation>
    <scope>NUCLEOTIDE SEQUENCE [LARGE SCALE GENOMIC DNA]</scope>
    <source>
        <strain evidence="2">cv. Pinot noir / PN40024</strain>
        <tissue evidence="1">Leaf</tissue>
    </source>
</reference>
<gene>
    <name evidence="1" type="ORF">VitviT2T_028047</name>
</gene>
<protein>
    <submittedName>
        <fullName evidence="1">Uncharacterized protein</fullName>
    </submittedName>
</protein>
<keyword evidence="2" id="KW-1185">Reference proteome</keyword>
<accession>A0ABY9DTU3</accession>
<dbReference type="EMBL" id="CP126665">
    <property type="protein sequence ID" value="WKA10479.1"/>
    <property type="molecule type" value="Genomic_DNA"/>
</dbReference>
<proteinExistence type="predicted"/>
<evidence type="ECO:0000313" key="2">
    <source>
        <dbReference type="Proteomes" id="UP001227230"/>
    </source>
</evidence>
<evidence type="ECO:0000313" key="1">
    <source>
        <dbReference type="EMBL" id="WKA10479.1"/>
    </source>
</evidence>